<evidence type="ECO:0000313" key="4">
    <source>
        <dbReference type="EMBL" id="KXH58952.1"/>
    </source>
</evidence>
<keyword evidence="3" id="KW-0687">Ribonucleoprotein</keyword>
<protein>
    <submittedName>
        <fullName evidence="4">Ribosomal protein L21e</fullName>
    </submittedName>
</protein>
<dbReference type="AlphaFoldDB" id="A0A135UEZ8"/>
<dbReference type="FunFam" id="6.10.250.3260:FF:000001">
    <property type="entry name" value="60S ribosomal protein L21"/>
    <property type="match status" value="1"/>
</dbReference>
<dbReference type="InterPro" id="IPR001147">
    <property type="entry name" value="Ribosomal_eL21"/>
</dbReference>
<dbReference type="GO" id="GO:1990904">
    <property type="term" value="C:ribonucleoprotein complex"/>
    <property type="evidence" value="ECO:0007669"/>
    <property type="project" value="UniProtKB-KW"/>
</dbReference>
<accession>A0A135UEZ8</accession>
<evidence type="ECO:0000256" key="1">
    <source>
        <dbReference type="ARBA" id="ARBA00008427"/>
    </source>
</evidence>
<comment type="caution">
    <text evidence="4">The sequence shown here is derived from an EMBL/GenBank/DDBJ whole genome shotgun (WGS) entry which is preliminary data.</text>
</comment>
<dbReference type="GO" id="GO:0003735">
    <property type="term" value="F:structural constituent of ribosome"/>
    <property type="evidence" value="ECO:0007669"/>
    <property type="project" value="InterPro"/>
</dbReference>
<sequence length="182" mass="21150">MGHPAGLRAGTRYAFSRNFREKGMIKLSTYLRQYRVGDIVDIKTNGAVQKGWEELRTWAKYMQEQRADLSKYSMPHKVYHGKTGVIYNVTKSAVGIIIYKKVKHRYIEKRINIRVEHISPSRSRDDFIRRVKENAALKKKAQAEGKALTLKRLPLMPRDARTVDFKENKPQTVTPLPYETTI</sequence>
<dbReference type="InterPro" id="IPR036948">
    <property type="entry name" value="Ribosomal_eL21_sf"/>
</dbReference>
<reference evidence="4 5" key="1">
    <citation type="submission" date="2014-02" db="EMBL/GenBank/DDBJ databases">
        <title>The genome sequence of Colletotrichum salicis CBS 607.94.</title>
        <authorList>
            <person name="Baroncelli R."/>
            <person name="Thon M.R."/>
        </authorList>
    </citation>
    <scope>NUCLEOTIDE SEQUENCE [LARGE SCALE GENOMIC DNA]</scope>
    <source>
        <strain evidence="4 5">CBS 607.94</strain>
    </source>
</reference>
<dbReference type="Gene3D" id="2.30.30.70">
    <property type="entry name" value="Ribosomal protein L21"/>
    <property type="match status" value="2"/>
</dbReference>
<evidence type="ECO:0000256" key="2">
    <source>
        <dbReference type="ARBA" id="ARBA00022980"/>
    </source>
</evidence>
<dbReference type="STRING" id="1209931.A0A135UEZ8"/>
<dbReference type="SUPFAM" id="SSF50104">
    <property type="entry name" value="Translation proteins SH3-like domain"/>
    <property type="match status" value="1"/>
</dbReference>
<evidence type="ECO:0000256" key="3">
    <source>
        <dbReference type="ARBA" id="ARBA00023274"/>
    </source>
</evidence>
<keyword evidence="5" id="KW-1185">Reference proteome</keyword>
<name>A0A135UEZ8_9PEZI</name>
<dbReference type="FunFam" id="2.30.30.70:FF:000001">
    <property type="entry name" value="60S ribosomal protein L21"/>
    <property type="match status" value="1"/>
</dbReference>
<dbReference type="Gene3D" id="6.10.250.3260">
    <property type="match status" value="1"/>
</dbReference>
<organism evidence="4 5">
    <name type="scientific">Colletotrichum salicis</name>
    <dbReference type="NCBI Taxonomy" id="1209931"/>
    <lineage>
        <taxon>Eukaryota</taxon>
        <taxon>Fungi</taxon>
        <taxon>Dikarya</taxon>
        <taxon>Ascomycota</taxon>
        <taxon>Pezizomycotina</taxon>
        <taxon>Sordariomycetes</taxon>
        <taxon>Hypocreomycetidae</taxon>
        <taxon>Glomerellales</taxon>
        <taxon>Glomerellaceae</taxon>
        <taxon>Colletotrichum</taxon>
        <taxon>Colletotrichum acutatum species complex</taxon>
    </lineage>
</organism>
<dbReference type="GO" id="GO:0006412">
    <property type="term" value="P:translation"/>
    <property type="evidence" value="ECO:0007669"/>
    <property type="project" value="InterPro"/>
</dbReference>
<dbReference type="EMBL" id="JFFI01001553">
    <property type="protein sequence ID" value="KXH58952.1"/>
    <property type="molecule type" value="Genomic_DNA"/>
</dbReference>
<dbReference type="InterPro" id="IPR008991">
    <property type="entry name" value="Translation_prot_SH3-like_sf"/>
</dbReference>
<dbReference type="GO" id="GO:0005840">
    <property type="term" value="C:ribosome"/>
    <property type="evidence" value="ECO:0007669"/>
    <property type="project" value="UniProtKB-KW"/>
</dbReference>
<evidence type="ECO:0000313" key="5">
    <source>
        <dbReference type="Proteomes" id="UP000070121"/>
    </source>
</evidence>
<dbReference type="PANTHER" id="PTHR20981">
    <property type="entry name" value="60S RIBOSOMAL PROTEIN L21"/>
    <property type="match status" value="1"/>
</dbReference>
<keyword evidence="2 4" id="KW-0689">Ribosomal protein</keyword>
<gene>
    <name evidence="4" type="ORF">CSAL01_04537</name>
</gene>
<dbReference type="Proteomes" id="UP000070121">
    <property type="component" value="Unassembled WGS sequence"/>
</dbReference>
<dbReference type="Pfam" id="PF01157">
    <property type="entry name" value="Ribosomal_L21e"/>
    <property type="match status" value="2"/>
</dbReference>
<dbReference type="OrthoDB" id="1539250at2759"/>
<comment type="similarity">
    <text evidence="1">Belongs to the eukaryotic ribosomal protein eL21 family.</text>
</comment>
<proteinExistence type="inferred from homology"/>